<evidence type="ECO:0008006" key="2">
    <source>
        <dbReference type="Google" id="ProtNLM"/>
    </source>
</evidence>
<protein>
    <recommendedName>
        <fullName evidence="2">Ig-like domain-containing protein</fullName>
    </recommendedName>
</protein>
<evidence type="ECO:0000313" key="1">
    <source>
        <dbReference type="EMBL" id="KAL0267266.1"/>
    </source>
</evidence>
<reference evidence="1" key="1">
    <citation type="journal article" date="2024" name="Gigascience">
        <title>Chromosome-level genome of the poultry shaft louse Menopon gallinae provides insight into the host-switching and adaptive evolution of parasitic lice.</title>
        <authorList>
            <person name="Xu Y."/>
            <person name="Ma L."/>
            <person name="Liu S."/>
            <person name="Liang Y."/>
            <person name="Liu Q."/>
            <person name="He Z."/>
            <person name="Tian L."/>
            <person name="Duan Y."/>
            <person name="Cai W."/>
            <person name="Li H."/>
            <person name="Song F."/>
        </authorList>
    </citation>
    <scope>NUCLEOTIDE SEQUENCE</scope>
    <source>
        <strain evidence="1">Cailab_2023a</strain>
    </source>
</reference>
<organism evidence="1">
    <name type="scientific">Menopon gallinae</name>
    <name type="common">poultry shaft louse</name>
    <dbReference type="NCBI Taxonomy" id="328185"/>
    <lineage>
        <taxon>Eukaryota</taxon>
        <taxon>Metazoa</taxon>
        <taxon>Ecdysozoa</taxon>
        <taxon>Arthropoda</taxon>
        <taxon>Hexapoda</taxon>
        <taxon>Insecta</taxon>
        <taxon>Pterygota</taxon>
        <taxon>Neoptera</taxon>
        <taxon>Paraneoptera</taxon>
        <taxon>Psocodea</taxon>
        <taxon>Troctomorpha</taxon>
        <taxon>Phthiraptera</taxon>
        <taxon>Amblycera</taxon>
        <taxon>Menoponidae</taxon>
        <taxon>Menopon</taxon>
    </lineage>
</organism>
<dbReference type="EMBL" id="JARGDH010000005">
    <property type="protein sequence ID" value="KAL0267266.1"/>
    <property type="molecule type" value="Genomic_DNA"/>
</dbReference>
<sequence length="213" mass="23970">MSGTCANESPRKRKRGEGEVMIKIKFDRNRNFPFDRDYGSGRVSAEIVRGHGTVSLKCDGEPVSWWFYPCPKAAGAVRRVPLQAGGSPHHDVVSTQGSSSLTIRDLGSEEVAGLYRCQKRSPDADPYRYFVVGERKFLRRCLDGELGMLKTIQSLVGAAEERSRGSRTYEYILKLPYSRSRTHDYKIRFSLPGDPERPSTNRNSIAFQMSDAI</sequence>
<dbReference type="AlphaFoldDB" id="A0AAW2HCI1"/>
<comment type="caution">
    <text evidence="1">The sequence shown here is derived from an EMBL/GenBank/DDBJ whole genome shotgun (WGS) entry which is preliminary data.</text>
</comment>
<proteinExistence type="predicted"/>
<gene>
    <name evidence="1" type="ORF">PYX00_009586</name>
</gene>
<accession>A0AAW2HCI1</accession>
<name>A0AAW2HCI1_9NEOP</name>